<reference evidence="1" key="1">
    <citation type="submission" date="2017-08" db="EMBL/GenBank/DDBJ databases">
        <authorList>
            <person name="Imhoff J.F."/>
            <person name="Rahn T."/>
            <person name="Kuenzel S."/>
            <person name="Neulinger S.C."/>
        </authorList>
    </citation>
    <scope>NUCLEOTIDE SEQUENCE</scope>
    <source>
        <strain evidence="1">DSM 9154</strain>
    </source>
</reference>
<dbReference type="RefSeq" id="WP_027287088.1">
    <property type="nucleotide sequence ID" value="NZ_NRRE01000034.1"/>
</dbReference>
<evidence type="ECO:0000313" key="1">
    <source>
        <dbReference type="EMBL" id="MBK1699072.1"/>
    </source>
</evidence>
<proteinExistence type="predicted"/>
<keyword evidence="2" id="KW-1185">Reference proteome</keyword>
<accession>A0A934V148</accession>
<protein>
    <submittedName>
        <fullName evidence="1">Uncharacterized protein</fullName>
    </submittedName>
</protein>
<sequence>MSIQPLAIQRLRQLPIRVLRVLDPAANWLRRELDAARRDTLDDQFMATTRGNAYRRPERLPH</sequence>
<organism evidence="1 2">
    <name type="scientific">Rhodovibrio salinarum</name>
    <dbReference type="NCBI Taxonomy" id="1087"/>
    <lineage>
        <taxon>Bacteria</taxon>
        <taxon>Pseudomonadati</taxon>
        <taxon>Pseudomonadota</taxon>
        <taxon>Alphaproteobacteria</taxon>
        <taxon>Rhodospirillales</taxon>
        <taxon>Rhodovibrionaceae</taxon>
        <taxon>Rhodovibrio</taxon>
    </lineage>
</organism>
<gene>
    <name evidence="1" type="ORF">CKO21_17650</name>
</gene>
<evidence type="ECO:0000313" key="2">
    <source>
        <dbReference type="Proteomes" id="UP000778970"/>
    </source>
</evidence>
<reference evidence="1" key="2">
    <citation type="journal article" date="2020" name="Microorganisms">
        <title>Osmotic Adaptation and Compatible Solute Biosynthesis of Phototrophic Bacteria as Revealed from Genome Analyses.</title>
        <authorList>
            <person name="Imhoff J.F."/>
            <person name="Rahn T."/>
            <person name="Kunzel S."/>
            <person name="Keller A."/>
            <person name="Neulinger S.C."/>
        </authorList>
    </citation>
    <scope>NUCLEOTIDE SEQUENCE</scope>
    <source>
        <strain evidence="1">DSM 9154</strain>
    </source>
</reference>
<dbReference type="Proteomes" id="UP000778970">
    <property type="component" value="Unassembled WGS sequence"/>
</dbReference>
<comment type="caution">
    <text evidence="1">The sequence shown here is derived from an EMBL/GenBank/DDBJ whole genome shotgun (WGS) entry which is preliminary data.</text>
</comment>
<name>A0A934V148_9PROT</name>
<dbReference type="AlphaFoldDB" id="A0A934V148"/>
<dbReference type="EMBL" id="NRRE01000034">
    <property type="protein sequence ID" value="MBK1699072.1"/>
    <property type="molecule type" value="Genomic_DNA"/>
</dbReference>